<keyword evidence="4" id="KW-1133">Transmembrane helix</keyword>
<evidence type="ECO:0000313" key="5">
    <source>
        <dbReference type="EMBL" id="VDK86546.1"/>
    </source>
</evidence>
<dbReference type="STRING" id="42156.A0A3P6TEE8"/>
<reference evidence="5 6" key="1">
    <citation type="submission" date="2018-08" db="EMBL/GenBank/DDBJ databases">
        <authorList>
            <person name="Laetsch R D."/>
            <person name="Stevens L."/>
            <person name="Kumar S."/>
            <person name="Blaxter L. M."/>
        </authorList>
    </citation>
    <scope>NUCLEOTIDE SEQUENCE [LARGE SCALE GENOMIC DNA]</scope>
</reference>
<feature type="region of interest" description="Disordered" evidence="3">
    <location>
        <begin position="1248"/>
        <end position="1276"/>
    </location>
</feature>
<keyword evidence="4" id="KW-0472">Membrane</keyword>
<dbReference type="Gene3D" id="4.10.400.10">
    <property type="entry name" value="Low-density Lipoprotein Receptor"/>
    <property type="match status" value="1"/>
</dbReference>
<keyword evidence="1" id="KW-1015">Disulfide bond</keyword>
<dbReference type="GO" id="GO:0005041">
    <property type="term" value="F:low-density lipoprotein particle receptor activity"/>
    <property type="evidence" value="ECO:0007669"/>
    <property type="project" value="TreeGrafter"/>
</dbReference>
<dbReference type="InterPro" id="IPR036055">
    <property type="entry name" value="LDL_receptor-like_sf"/>
</dbReference>
<dbReference type="CDD" id="cd00112">
    <property type="entry name" value="LDLa"/>
    <property type="match status" value="1"/>
</dbReference>
<dbReference type="PROSITE" id="PS50068">
    <property type="entry name" value="LDLRA_2"/>
    <property type="match status" value="1"/>
</dbReference>
<dbReference type="Proteomes" id="UP000277928">
    <property type="component" value="Unassembled WGS sequence"/>
</dbReference>
<accession>A0A3P6TEE8</accession>
<evidence type="ECO:0008006" key="7">
    <source>
        <dbReference type="Google" id="ProtNLM"/>
    </source>
</evidence>
<dbReference type="GO" id="GO:0043235">
    <property type="term" value="C:receptor complex"/>
    <property type="evidence" value="ECO:0007669"/>
    <property type="project" value="TreeGrafter"/>
</dbReference>
<dbReference type="OMA" id="EFSMRVP"/>
<dbReference type="GO" id="GO:0005886">
    <property type="term" value="C:plasma membrane"/>
    <property type="evidence" value="ECO:0007669"/>
    <property type="project" value="TreeGrafter"/>
</dbReference>
<sequence>MGLLQQDRQQLMILFVYSLQRQLLLIALLLQLPPLQRNFDVSAQWITVAEFSMRVPGGCVAIPGTNDTRKDSLQQFDCGGGSKLLPQHQQQRRCIPLQHFHDGITDCPDGSDELCFPGYLKCGSYCVSLKYAAQCFLNPRCDNSPTSPQFCDVSKQKLCSIEGTVPCKGYGECVMRKWIEKGQTNCIDKSDQDVAYIAVFGITRATHLHPRFQFGSNTSDAFRSTINAQTFLSSWLQSVPPSSSSYPGWRNDTDRYSISAITNDWNNTTTQSTTKQFLFQMPNSEMIHQNFKSSNFDTTVVGSTMSADSNQVGHDRSVTPSTTTTAYEFHLTTVKWNIDDDFFSTDHATEMSQPSLIIHHSGESEMQQISRKLGNSVKFSTNPSAMAKFSDAIRIDNSDNSSALNVVASNNPSLPSSSNEEQIQIQNGAFSSFPNVILDSARNTAVVSKGSQLSLTSNGQSEESNTDTVHNDSLASIILSTTSAPSAEQIACARYEYAEAQRLVPNPSCTCPPGQMPGGEHAACKRTVVSTFGIDVNQMCGGMKTIPEERPRLAILVLNRTRLPYQACVRLDGHPIMVQLDCSQCTTKEFDEAFKRNSSDQYIPLRIMELAVGACLTAALNDCDREHANCLVNGPRYECRCHEGWNDTSKEFGLADGRRCEQLILLANNTCILLHGLCLFSWFILLATIFLILLLLCLISYKLYKWYQKRRGRSIEERQLVTSGIDSVKSSIPNLATTTTESISISDKSNFIYSKSVVDDEKTTVVSTVGATKCIPNSNSKKAKKILINQESGKSLNVNDDGIDRDEKGSLKKQSEEVFKQTFDELKSKRKAIFATEVINDNSPVSSHTKLMMASSELTTESSEVSLESQKSTKMLLPVTSEKRTEIISSDGNMLKRLENCESTNSEMTNVNQSLSEVLPRTMWNLFKLGKWKQSSRPSSMESSTPSLDRLIDAFLYQARSRKIHSATSNIVEHSLDAIKIVNPEINTTSQQANTIFTTVTTCCNTTATTAPTTANSDVVLLQLQRTPSFISDKVQVLTTDVPVQKVLTKTKTLTTSGTTSLLPSELLLSPEVAAAQSPNSANITDRSKLVEAVKGQQAAFGVASTAANEIPQQNNLTYATTTIIDVQHSTIEENTTAAQERLMVAQIDNKAKDEINVKPSTTTIVTSSDTQLDRWTNTGEQQKSQPTADELRDAVKEVTLMKQPTKRLTEKQRGKLSASCGHLHVQGDSKIDMKGLIPTFPRNVNAVSDGSSEAKHNRSSTKVMLRKDNDGSSWHQRPIFSTIESRPPWNSSSFKDGDQDRTASLKPAIPHRYQRRKWLSPLPVDDGHAVALRSNERNISGRRQSDWTLHNVSRTSIVPTSHSARLPSHLPSAKVLRYMGGIKWTPNTSEDHSRPAKEQLWWRAY</sequence>
<dbReference type="InterPro" id="IPR002172">
    <property type="entry name" value="LDrepeatLR_classA_rpt"/>
</dbReference>
<evidence type="ECO:0000256" key="4">
    <source>
        <dbReference type="SAM" id="Phobius"/>
    </source>
</evidence>
<gene>
    <name evidence="5" type="ORF">NLS_LOCUS7679</name>
</gene>
<evidence type="ECO:0000256" key="3">
    <source>
        <dbReference type="SAM" id="MobiDB-lite"/>
    </source>
</evidence>
<dbReference type="OrthoDB" id="5861256at2759"/>
<dbReference type="InterPro" id="IPR051221">
    <property type="entry name" value="LDLR-related"/>
</dbReference>
<proteinExistence type="predicted"/>
<keyword evidence="4" id="KW-0812">Transmembrane</keyword>
<dbReference type="SUPFAM" id="SSF57424">
    <property type="entry name" value="LDL receptor-like module"/>
    <property type="match status" value="1"/>
</dbReference>
<evidence type="ECO:0000313" key="6">
    <source>
        <dbReference type="Proteomes" id="UP000277928"/>
    </source>
</evidence>
<evidence type="ECO:0000256" key="2">
    <source>
        <dbReference type="PROSITE-ProRule" id="PRU00124"/>
    </source>
</evidence>
<dbReference type="PRINTS" id="PR00261">
    <property type="entry name" value="LDLRECEPTOR"/>
</dbReference>
<evidence type="ECO:0000256" key="1">
    <source>
        <dbReference type="ARBA" id="ARBA00023157"/>
    </source>
</evidence>
<protein>
    <recommendedName>
        <fullName evidence="7">EGF-like domain-containing protein</fullName>
    </recommendedName>
</protein>
<feature type="transmembrane region" description="Helical" evidence="4">
    <location>
        <begin position="679"/>
        <end position="704"/>
    </location>
</feature>
<dbReference type="PANTHER" id="PTHR22722">
    <property type="entry name" value="LOW-DENSITY LIPOPROTEIN RECEPTOR-RELATED PROTEIN 2-RELATED"/>
    <property type="match status" value="1"/>
</dbReference>
<organism evidence="5 6">
    <name type="scientific">Litomosoides sigmodontis</name>
    <name type="common">Filarial nematode worm</name>
    <dbReference type="NCBI Taxonomy" id="42156"/>
    <lineage>
        <taxon>Eukaryota</taxon>
        <taxon>Metazoa</taxon>
        <taxon>Ecdysozoa</taxon>
        <taxon>Nematoda</taxon>
        <taxon>Chromadorea</taxon>
        <taxon>Rhabditida</taxon>
        <taxon>Spirurina</taxon>
        <taxon>Spiruromorpha</taxon>
        <taxon>Filarioidea</taxon>
        <taxon>Onchocercidae</taxon>
        <taxon>Litomosoides</taxon>
    </lineage>
</organism>
<dbReference type="PANTHER" id="PTHR22722:SF5">
    <property type="entry name" value="LOW-DENSITY LIPOPROTEIN RECEPTOR-RELATED PROTEIN 1B"/>
    <property type="match status" value="1"/>
</dbReference>
<keyword evidence="6" id="KW-1185">Reference proteome</keyword>
<dbReference type="EMBL" id="UYRX01000831">
    <property type="protein sequence ID" value="VDK86546.1"/>
    <property type="molecule type" value="Genomic_DNA"/>
</dbReference>
<name>A0A3P6TEE8_LITSI</name>
<comment type="caution">
    <text evidence="2">Lacks conserved residue(s) required for the propagation of feature annotation.</text>
</comment>